<keyword evidence="3" id="KW-0464">Manganese</keyword>
<comment type="caution">
    <text evidence="9">The sequence shown here is derived from an EMBL/GenBank/DDBJ whole genome shotgun (WGS) entry which is preliminary data.</text>
</comment>
<dbReference type="Gene3D" id="3.60.21.10">
    <property type="match status" value="1"/>
</dbReference>
<dbReference type="EC" id="3.1.3.16" evidence="6"/>
<dbReference type="InterPro" id="IPR006186">
    <property type="entry name" value="Ser/Thr-sp_prot-phosphatase"/>
</dbReference>
<feature type="region of interest" description="Disordered" evidence="7">
    <location>
        <begin position="238"/>
        <end position="257"/>
    </location>
</feature>
<comment type="similarity">
    <text evidence="6">Belongs to the PPP phosphatase family.</text>
</comment>
<feature type="region of interest" description="Disordered" evidence="7">
    <location>
        <begin position="132"/>
        <end position="218"/>
    </location>
</feature>
<dbReference type="EMBL" id="JAHLUN010000001">
    <property type="protein sequence ID" value="KAG7768859.1"/>
    <property type="molecule type" value="Genomic_DNA"/>
</dbReference>
<feature type="domain" description="Serine/threonine specific protein phosphatases" evidence="8">
    <location>
        <begin position="108"/>
        <end position="113"/>
    </location>
</feature>
<evidence type="ECO:0000256" key="2">
    <source>
        <dbReference type="ARBA" id="ARBA00022801"/>
    </source>
</evidence>
<dbReference type="PANTHER" id="PTHR45619">
    <property type="entry name" value="SERINE/THREONINE-PROTEIN PHOSPHATASE PP2A-RELATED"/>
    <property type="match status" value="1"/>
</dbReference>
<feature type="region of interest" description="Disordered" evidence="7">
    <location>
        <begin position="481"/>
        <end position="507"/>
    </location>
</feature>
<comment type="catalytic activity">
    <reaction evidence="4">
        <text>O-phospho-L-seryl-[protein] + H2O = L-seryl-[protein] + phosphate</text>
        <dbReference type="Rhea" id="RHEA:20629"/>
        <dbReference type="Rhea" id="RHEA-COMP:9863"/>
        <dbReference type="Rhea" id="RHEA-COMP:11604"/>
        <dbReference type="ChEBI" id="CHEBI:15377"/>
        <dbReference type="ChEBI" id="CHEBI:29999"/>
        <dbReference type="ChEBI" id="CHEBI:43474"/>
        <dbReference type="ChEBI" id="CHEBI:83421"/>
        <dbReference type="EC" id="3.1.3.16"/>
    </reaction>
</comment>
<dbReference type="Pfam" id="PF00149">
    <property type="entry name" value="Metallophos"/>
    <property type="match status" value="1"/>
</dbReference>
<proteinExistence type="inferred from homology"/>
<evidence type="ECO:0000259" key="8">
    <source>
        <dbReference type="PROSITE" id="PS00125"/>
    </source>
</evidence>
<protein>
    <recommendedName>
        <fullName evidence="6">Serine/threonine-protein phosphatase</fullName>
        <ecNumber evidence="6">3.1.3.16</ecNumber>
    </recommendedName>
</protein>
<evidence type="ECO:0000256" key="3">
    <source>
        <dbReference type="ARBA" id="ARBA00023211"/>
    </source>
</evidence>
<feature type="compositionally biased region" description="Basic and acidic residues" evidence="7">
    <location>
        <begin position="137"/>
        <end position="147"/>
    </location>
</feature>
<feature type="compositionally biased region" description="Basic and acidic residues" evidence="7">
    <location>
        <begin position="539"/>
        <end position="558"/>
    </location>
</feature>
<evidence type="ECO:0000313" key="9">
    <source>
        <dbReference type="EMBL" id="KAG7768859.1"/>
    </source>
</evidence>
<accession>A0ABQ7RMN5</accession>
<comment type="catalytic activity">
    <reaction evidence="5 6">
        <text>O-phospho-L-threonyl-[protein] + H2O = L-threonyl-[protein] + phosphate</text>
        <dbReference type="Rhea" id="RHEA:47004"/>
        <dbReference type="Rhea" id="RHEA-COMP:11060"/>
        <dbReference type="Rhea" id="RHEA-COMP:11605"/>
        <dbReference type="ChEBI" id="CHEBI:15377"/>
        <dbReference type="ChEBI" id="CHEBI:30013"/>
        <dbReference type="ChEBI" id="CHEBI:43474"/>
        <dbReference type="ChEBI" id="CHEBI:61977"/>
        <dbReference type="EC" id="3.1.3.16"/>
    </reaction>
</comment>
<keyword evidence="10" id="KW-1185">Reference proteome</keyword>
<reference evidence="9 10" key="1">
    <citation type="journal article" date="2021" name="G3 (Bethesda)">
        <title>Genomic diversity, chromosomal rearrangements, and interspecies hybridization in the ogataea polymorpha species complex.</title>
        <authorList>
            <person name="Hanson S.J."/>
            <person name="Cinneide E.O."/>
            <person name="Salzberg L.I."/>
            <person name="Wolfe K.H."/>
            <person name="McGowan J."/>
            <person name="Fitzpatrick D.A."/>
            <person name="Matlin K."/>
        </authorList>
    </citation>
    <scope>NUCLEOTIDE SEQUENCE [LARGE SCALE GENOMIC DNA]</scope>
    <source>
        <strain evidence="9">81-436-3</strain>
    </source>
</reference>
<dbReference type="InterPro" id="IPR029052">
    <property type="entry name" value="Metallo-depent_PP-like"/>
</dbReference>
<feature type="compositionally biased region" description="Basic and acidic residues" evidence="7">
    <location>
        <begin position="481"/>
        <end position="503"/>
    </location>
</feature>
<gene>
    <name evidence="9" type="ORF">KL946_000142</name>
</gene>
<dbReference type="InterPro" id="IPR047129">
    <property type="entry name" value="PPA2-like"/>
</dbReference>
<organism evidence="9 10">
    <name type="scientific">Ogataea haglerorum</name>
    <dbReference type="NCBI Taxonomy" id="1937702"/>
    <lineage>
        <taxon>Eukaryota</taxon>
        <taxon>Fungi</taxon>
        <taxon>Dikarya</taxon>
        <taxon>Ascomycota</taxon>
        <taxon>Saccharomycotina</taxon>
        <taxon>Pichiomycetes</taxon>
        <taxon>Pichiales</taxon>
        <taxon>Pichiaceae</taxon>
        <taxon>Ogataea</taxon>
    </lineage>
</organism>
<evidence type="ECO:0000256" key="4">
    <source>
        <dbReference type="ARBA" id="ARBA00047761"/>
    </source>
</evidence>
<evidence type="ECO:0000256" key="1">
    <source>
        <dbReference type="ARBA" id="ARBA00022723"/>
    </source>
</evidence>
<feature type="region of interest" description="Disordered" evidence="7">
    <location>
        <begin position="523"/>
        <end position="572"/>
    </location>
</feature>
<evidence type="ECO:0000256" key="6">
    <source>
        <dbReference type="RuleBase" id="RU004273"/>
    </source>
</evidence>
<dbReference type="PROSITE" id="PS00125">
    <property type="entry name" value="SER_THR_PHOSPHATASE"/>
    <property type="match status" value="1"/>
</dbReference>
<dbReference type="Proteomes" id="UP000697297">
    <property type="component" value="Unassembled WGS sequence"/>
</dbReference>
<name>A0ABQ7RMN5_9ASCO</name>
<keyword evidence="1" id="KW-0479">Metal-binding</keyword>
<feature type="compositionally biased region" description="Low complexity" evidence="7">
    <location>
        <begin position="148"/>
        <end position="166"/>
    </location>
</feature>
<dbReference type="InterPro" id="IPR004843">
    <property type="entry name" value="Calcineurin-like_PHP"/>
</dbReference>
<dbReference type="SMART" id="SM00156">
    <property type="entry name" value="PP2Ac"/>
    <property type="match status" value="1"/>
</dbReference>
<dbReference type="SUPFAM" id="SSF56300">
    <property type="entry name" value="Metallo-dependent phosphatases"/>
    <property type="match status" value="1"/>
</dbReference>
<evidence type="ECO:0000313" key="10">
    <source>
        <dbReference type="Proteomes" id="UP000697297"/>
    </source>
</evidence>
<feature type="compositionally biased region" description="Low complexity" evidence="7">
    <location>
        <begin position="528"/>
        <end position="538"/>
    </location>
</feature>
<evidence type="ECO:0000256" key="7">
    <source>
        <dbReference type="SAM" id="MobiDB-lite"/>
    </source>
</evidence>
<dbReference type="PRINTS" id="PR00114">
    <property type="entry name" value="STPHPHTASE"/>
</dbReference>
<sequence>MLDLDKIIRDVRKCKIVPENDIQELCFLAQELLIQESNIQLVDPPVTICGDIHGQLHDLLRLFKISKEPPHTKYLFLGDFVDRGFYSLETFLLLLCYKVRYPDRIYLIRGNHESRQITSVYGFYDECMRKYGSANPGDRDDRRDPADRPQTGGPARRAHVRPAVVRPRGKHPGLGGVAARRGLPVRLHRDRAVSVQKQPQSDCPRPPAGHGGLQGGVRRRPRDRLVGAQLLLPVRQRGCRADARRQPQPQLHRLRQHAAGLLRDPVQKTRRRLLSVSVPVANGWPASRRACTTINFIVWQISGTTTSFLLLHDGHEKHVDAGRAHIHRGERRCLRRVCGAFSAAPSPVQAHLPAQVQLRHRARQREAGPAAAGPADLDLCPAQEAALLRHPAGRHRRVSVSAVPVYRGLPCSRRHSHMARSAPCERHGRQGRGWARPAEHLQRQLGPQVLRPCVCVVHLLRRRAVCDLPRAALLLESAQPRAHDARVREEAQLQDGHFPDRQRPVPRRGGVFQAVRGCQAGLGGQEKQTAVARAQAQRAAHERARGRPDKAAPARRQGETQGRQKGPCHREP</sequence>
<evidence type="ECO:0000256" key="5">
    <source>
        <dbReference type="ARBA" id="ARBA00048336"/>
    </source>
</evidence>
<keyword evidence="2 6" id="KW-0378">Hydrolase</keyword>